<reference evidence="2" key="1">
    <citation type="journal article" date="2019" name="Int. J. Syst. Evol. Microbiol.">
        <title>The Global Catalogue of Microorganisms (GCM) 10K type strain sequencing project: providing services to taxonomists for standard genome sequencing and annotation.</title>
        <authorList>
            <consortium name="The Broad Institute Genomics Platform"/>
            <consortium name="The Broad Institute Genome Sequencing Center for Infectious Disease"/>
            <person name="Wu L."/>
            <person name="Ma J."/>
        </authorList>
    </citation>
    <scope>NUCLEOTIDE SEQUENCE [LARGE SCALE GENOMIC DNA]</scope>
    <source>
        <strain evidence="2">CCUG 55074</strain>
    </source>
</reference>
<accession>A0ABW3T273</accession>
<keyword evidence="2" id="KW-1185">Reference proteome</keyword>
<name>A0ABW3T273_9CAUL</name>
<proteinExistence type="predicted"/>
<evidence type="ECO:0000313" key="1">
    <source>
        <dbReference type="EMBL" id="MFD1189755.1"/>
    </source>
</evidence>
<dbReference type="InterPro" id="IPR056919">
    <property type="entry name" value="Phage_TAC_18"/>
</dbReference>
<dbReference type="EMBL" id="JBHTLQ010000006">
    <property type="protein sequence ID" value="MFD1189755.1"/>
    <property type="molecule type" value="Genomic_DNA"/>
</dbReference>
<dbReference type="RefSeq" id="WP_377352693.1">
    <property type="nucleotide sequence ID" value="NZ_JBHTLQ010000006.1"/>
</dbReference>
<sequence length="107" mass="12212">MESDGATLRQHLEVVVKRFGIIPPELAQAPKCPPMAAHVWRYFSDLSRGRPVTEFGEGRITRLDIRLWEEDEGLILEPWERRAILLLDEIYLTRPTRAPAAPTPPPS</sequence>
<protein>
    <submittedName>
        <fullName evidence="1">Uncharacterized protein</fullName>
    </submittedName>
</protein>
<dbReference type="Pfam" id="PF23812">
    <property type="entry name" value="Phage_TAC_18"/>
    <property type="match status" value="1"/>
</dbReference>
<dbReference type="Proteomes" id="UP001597216">
    <property type="component" value="Unassembled WGS sequence"/>
</dbReference>
<gene>
    <name evidence="1" type="ORF">ACFQ27_04115</name>
</gene>
<comment type="caution">
    <text evidence="1">The sequence shown here is derived from an EMBL/GenBank/DDBJ whole genome shotgun (WGS) entry which is preliminary data.</text>
</comment>
<evidence type="ECO:0000313" key="2">
    <source>
        <dbReference type="Proteomes" id="UP001597216"/>
    </source>
</evidence>
<organism evidence="1 2">
    <name type="scientific">Phenylobacterium conjunctum</name>
    <dbReference type="NCBI Taxonomy" id="1298959"/>
    <lineage>
        <taxon>Bacteria</taxon>
        <taxon>Pseudomonadati</taxon>
        <taxon>Pseudomonadota</taxon>
        <taxon>Alphaproteobacteria</taxon>
        <taxon>Caulobacterales</taxon>
        <taxon>Caulobacteraceae</taxon>
        <taxon>Phenylobacterium</taxon>
    </lineage>
</organism>